<keyword evidence="1" id="KW-0804">Transcription</keyword>
<reference evidence="2" key="1">
    <citation type="submission" date="2019-09" db="EMBL/GenBank/DDBJ databases">
        <title>Draft genome information of white flower Hibiscus syriacus.</title>
        <authorList>
            <person name="Kim Y.-M."/>
        </authorList>
    </citation>
    <scope>NUCLEOTIDE SEQUENCE [LARGE SCALE GENOMIC DNA]</scope>
    <source>
        <strain evidence="2">YM2019G1</strain>
    </source>
</reference>
<keyword evidence="1" id="KW-0539">Nucleus</keyword>
<dbReference type="InterPro" id="IPR039605">
    <property type="entry name" value="AHL"/>
</dbReference>
<sequence>MAAFSHGIIRQTVLTSLFVRCMEFVLLLRCRRLLFPSPLKMEGRLKWKAADVWRLNWFMLAEYDEEENEVLPCKEDARKVPCGQAVDWSFPSLPPRNTPSYSLESKLGDCKRAAAIRLECCITGYFRLFIIMICCFYLKVSWDLNASQPSVHEKKCQGTLYKRMKKKEMKVCYSTYQVVPCEIKEGDKEWLLSVVYIHPHPTKRYKPGKSLKTSQIHETITRCLLNTNMAYVPVKDKRPFRFEEAWLTKNFQQTSRKLGKKKESLVEAVEEVKKEDTYIGFRPTITDKEKRCLRKEVDIEEVRTALFSMKGLKGSSPDRIQPIFYKQNWQAIEGGMVAQACSLLFENNGSRSRSDRLSVSFAESDGRVLGGGVAGMLRATSPVHGAFAEFKSKNYKKITKQIDVKLCKLFNEDIHTRTYYTQSTTEYGDRRREMMGFEDVKEV</sequence>
<accession>A0A6A3CNC2</accession>
<dbReference type="AlphaFoldDB" id="A0A6A3CNC2"/>
<evidence type="ECO:0000256" key="1">
    <source>
        <dbReference type="RuleBase" id="RU367031"/>
    </source>
</evidence>
<dbReference type="GO" id="GO:0005634">
    <property type="term" value="C:nucleus"/>
    <property type="evidence" value="ECO:0007669"/>
    <property type="project" value="UniProtKB-SubCell"/>
</dbReference>
<evidence type="ECO:0000313" key="2">
    <source>
        <dbReference type="EMBL" id="KAE8730920.1"/>
    </source>
</evidence>
<name>A0A6A3CNC2_HIBSY</name>
<comment type="caution">
    <text evidence="2">The sequence shown here is derived from an EMBL/GenBank/DDBJ whole genome shotgun (WGS) entry which is preliminary data.</text>
</comment>
<evidence type="ECO:0000313" key="3">
    <source>
        <dbReference type="Proteomes" id="UP000436088"/>
    </source>
</evidence>
<proteinExistence type="predicted"/>
<comment type="subcellular location">
    <subcellularLocation>
        <location evidence="1">Nucleus</location>
    </subcellularLocation>
</comment>
<dbReference type="PANTHER" id="PTHR31500">
    <property type="entry name" value="AT-HOOK MOTIF NUCLEAR-LOCALIZED PROTEIN 9"/>
    <property type="match status" value="1"/>
</dbReference>
<comment type="function">
    <text evidence="1">Transcription factor that specifically binds AT-rich DNA sequences related to the nuclear matrix attachment regions (MARs).</text>
</comment>
<keyword evidence="3" id="KW-1185">Reference proteome</keyword>
<keyword evidence="1" id="KW-0805">Transcription regulation</keyword>
<dbReference type="Proteomes" id="UP000436088">
    <property type="component" value="Unassembled WGS sequence"/>
</dbReference>
<organism evidence="2 3">
    <name type="scientific">Hibiscus syriacus</name>
    <name type="common">Rose of Sharon</name>
    <dbReference type="NCBI Taxonomy" id="106335"/>
    <lineage>
        <taxon>Eukaryota</taxon>
        <taxon>Viridiplantae</taxon>
        <taxon>Streptophyta</taxon>
        <taxon>Embryophyta</taxon>
        <taxon>Tracheophyta</taxon>
        <taxon>Spermatophyta</taxon>
        <taxon>Magnoliopsida</taxon>
        <taxon>eudicotyledons</taxon>
        <taxon>Gunneridae</taxon>
        <taxon>Pentapetalae</taxon>
        <taxon>rosids</taxon>
        <taxon>malvids</taxon>
        <taxon>Malvales</taxon>
        <taxon>Malvaceae</taxon>
        <taxon>Malvoideae</taxon>
        <taxon>Hibiscus</taxon>
    </lineage>
</organism>
<gene>
    <name evidence="2" type="ORF">F3Y22_tig00002841pilonHSYRG00002</name>
</gene>
<dbReference type="GO" id="GO:0003680">
    <property type="term" value="F:minor groove of adenine-thymine-rich DNA binding"/>
    <property type="evidence" value="ECO:0007669"/>
    <property type="project" value="UniProtKB-UniRule"/>
</dbReference>
<comment type="domain">
    <text evidence="1">The PPC domain mediates interactions between AHL proteins.</text>
</comment>
<dbReference type="PANTHER" id="PTHR31500:SF51">
    <property type="entry name" value="AT-HOOK MOTIF NUCLEAR-LOCALIZED PROTEIN 8"/>
    <property type="match status" value="1"/>
</dbReference>
<keyword evidence="1" id="KW-0238">DNA-binding</keyword>
<dbReference type="EMBL" id="VEPZ02000197">
    <property type="protein sequence ID" value="KAE8730920.1"/>
    <property type="molecule type" value="Genomic_DNA"/>
</dbReference>
<protein>
    <recommendedName>
        <fullName evidence="1">AT-hook motif nuclear-localized protein</fullName>
    </recommendedName>
</protein>